<reference evidence="2 3" key="1">
    <citation type="submission" date="2018-03" db="EMBL/GenBank/DDBJ databases">
        <title>Genomic Encyclopedia of Archaeal and Bacterial Type Strains, Phase II (KMG-II): from individual species to whole genera.</title>
        <authorList>
            <person name="Goeker M."/>
        </authorList>
    </citation>
    <scope>NUCLEOTIDE SEQUENCE [LARGE SCALE GENOMIC DNA]</scope>
    <source>
        <strain evidence="2 3">DSM 28229</strain>
    </source>
</reference>
<dbReference type="AlphaFoldDB" id="A0A315Z5N2"/>
<evidence type="ECO:0000313" key="3">
    <source>
        <dbReference type="Proteomes" id="UP000245535"/>
    </source>
</evidence>
<dbReference type="OrthoDB" id="6402335at2"/>
<keyword evidence="2" id="KW-0378">Hydrolase</keyword>
<protein>
    <submittedName>
        <fullName evidence="2">Putative Zn-dependent protease DUF2268</fullName>
    </submittedName>
</protein>
<dbReference type="Proteomes" id="UP000245535">
    <property type="component" value="Unassembled WGS sequence"/>
</dbReference>
<name>A0A315Z5N2_SEDFL</name>
<dbReference type="GO" id="GO:0006508">
    <property type="term" value="P:proteolysis"/>
    <property type="evidence" value="ECO:0007669"/>
    <property type="project" value="UniProtKB-KW"/>
</dbReference>
<organism evidence="2 3">
    <name type="scientific">Sediminitomix flava</name>
    <dbReference type="NCBI Taxonomy" id="379075"/>
    <lineage>
        <taxon>Bacteria</taxon>
        <taxon>Pseudomonadati</taxon>
        <taxon>Bacteroidota</taxon>
        <taxon>Cytophagia</taxon>
        <taxon>Cytophagales</taxon>
        <taxon>Flammeovirgaceae</taxon>
        <taxon>Sediminitomix</taxon>
    </lineage>
</organism>
<dbReference type="InterPro" id="IPR019853">
    <property type="entry name" value="GldB-like"/>
</dbReference>
<accession>A0A315Z5N2</accession>
<evidence type="ECO:0000256" key="1">
    <source>
        <dbReference type="SAM" id="SignalP"/>
    </source>
</evidence>
<proteinExistence type="predicted"/>
<evidence type="ECO:0000313" key="2">
    <source>
        <dbReference type="EMBL" id="PWJ37876.1"/>
    </source>
</evidence>
<keyword evidence="2" id="KW-0645">Protease</keyword>
<dbReference type="Pfam" id="PF25594">
    <property type="entry name" value="GldB_lipo"/>
    <property type="match status" value="1"/>
</dbReference>
<keyword evidence="1" id="KW-0732">Signal</keyword>
<dbReference type="EMBL" id="QGDO01000008">
    <property type="protein sequence ID" value="PWJ37876.1"/>
    <property type="molecule type" value="Genomic_DNA"/>
</dbReference>
<dbReference type="GO" id="GO:0008233">
    <property type="term" value="F:peptidase activity"/>
    <property type="evidence" value="ECO:0007669"/>
    <property type="project" value="UniProtKB-KW"/>
</dbReference>
<comment type="caution">
    <text evidence="2">The sequence shown here is derived from an EMBL/GenBank/DDBJ whole genome shotgun (WGS) entry which is preliminary data.</text>
</comment>
<gene>
    <name evidence="2" type="ORF">BC781_10811</name>
</gene>
<feature type="chain" id="PRO_5016343647" evidence="1">
    <location>
        <begin position="22"/>
        <end position="341"/>
    </location>
</feature>
<keyword evidence="3" id="KW-1185">Reference proteome</keyword>
<feature type="signal peptide" evidence="1">
    <location>
        <begin position="1"/>
        <end position="21"/>
    </location>
</feature>
<sequence length="341" mass="39773">MYKYIYIFLLMSVLLFSKCTNNVKTNEMKTQLGYFDQINEIPDSVQVEGITIKNLFKNQILAHQSGYDSTLITDKVYLSHQAFWDNCYGMIFGEENSHKFQTTKGMIAWNRTLYPENKSMFDERAKVLIELKLDSLLKTNLKKFNDLVPYKVESTIGILFTPLIGIGFGGCNKDQFCIELNNTDYEIAYLIEKGLPHELNHLAYEPLRGDDPKFQTALGQVLDEGFACYFAWKFFEGEMTKYEAVSNMSESDWNWFVQNEKAIFEKLQEYFDDESGDNPILRNDKLKLFPDAPQGLAYWLGFRIVEKYVENHGENSWKDIYELNIEDVLDKSGYDEYISEL</sequence>